<reference evidence="8" key="2">
    <citation type="submission" date="2021-04" db="EMBL/GenBank/DDBJ databases">
        <authorList>
            <person name="Gilroy R."/>
        </authorList>
    </citation>
    <scope>NUCLEOTIDE SEQUENCE</scope>
    <source>
        <strain evidence="8">23274</strain>
    </source>
</reference>
<protein>
    <recommendedName>
        <fullName evidence="2">histidine kinase</fullName>
        <ecNumber evidence="2">2.7.13.3</ecNumber>
    </recommendedName>
</protein>
<dbReference type="EMBL" id="DXFT01000168">
    <property type="protein sequence ID" value="HIX04175.1"/>
    <property type="molecule type" value="Genomic_DNA"/>
</dbReference>
<dbReference type="FunFam" id="3.30.565.10:FF:000006">
    <property type="entry name" value="Sensor histidine kinase WalK"/>
    <property type="match status" value="1"/>
</dbReference>
<keyword evidence="6" id="KW-1133">Transmembrane helix</keyword>
<sequence length="432" mass="49582">MKKLLIISIVIISLIVAIQWTLSLQLRKTTSEKVCKVATLALDASVDWLLEADWIKCQFPCGMPDDTTFAWKGRSIPIASTDDFYEKMREVTYDHLFEHQMLDWNRLDSAYRQELVKYGVEGKPVLVLKDGSGKMLYPSEGVRVPKWAVWTNPVPVGLDCRHQVVAALPATAVFQQMQWALLMGGVFFLGVVYCLFWHWKITRNSLRQARVQTEGVAHLEHEWKKPLEMLICAVKGFAERQEGEWRAGDRERMALVCRRLERLKDLTNSMLYALRAGNLALRYKEVDVQELFDRIARVYHTLKPEARLRFEVAEGCGQAMLDPVYFQMMLVNLIDNGIKYNDKEAPSVAVDFCREAENWVLRVSDDGIGIPKRELQRIFKRFYRVKTGKKVTGFGLGLAFVKQVVDAYSGKIEVDSVENKGSVFTVKLPVYE</sequence>
<gene>
    <name evidence="8" type="ORF">H9863_08715</name>
</gene>
<dbReference type="AlphaFoldDB" id="A0A9D1V130"/>
<dbReference type="Pfam" id="PF02518">
    <property type="entry name" value="HATPase_c"/>
    <property type="match status" value="1"/>
</dbReference>
<dbReference type="PRINTS" id="PR00344">
    <property type="entry name" value="BCTRLSENSOR"/>
</dbReference>
<evidence type="ECO:0000256" key="3">
    <source>
        <dbReference type="ARBA" id="ARBA00022553"/>
    </source>
</evidence>
<dbReference type="PANTHER" id="PTHR43547:SF2">
    <property type="entry name" value="HYBRID SIGNAL TRANSDUCTION HISTIDINE KINASE C"/>
    <property type="match status" value="1"/>
</dbReference>
<accession>A0A9D1V130</accession>
<evidence type="ECO:0000256" key="6">
    <source>
        <dbReference type="SAM" id="Phobius"/>
    </source>
</evidence>
<keyword evidence="4" id="KW-0808">Transferase</keyword>
<dbReference type="EC" id="2.7.13.3" evidence="2"/>
<dbReference type="CDD" id="cd00075">
    <property type="entry name" value="HATPase"/>
    <property type="match status" value="1"/>
</dbReference>
<dbReference type="InterPro" id="IPR036890">
    <property type="entry name" value="HATPase_C_sf"/>
</dbReference>
<evidence type="ECO:0000259" key="7">
    <source>
        <dbReference type="PROSITE" id="PS50109"/>
    </source>
</evidence>
<keyword evidence="6" id="KW-0472">Membrane</keyword>
<dbReference type="Proteomes" id="UP000824202">
    <property type="component" value="Unassembled WGS sequence"/>
</dbReference>
<dbReference type="InterPro" id="IPR005467">
    <property type="entry name" value="His_kinase_dom"/>
</dbReference>
<dbReference type="InterPro" id="IPR003594">
    <property type="entry name" value="HATPase_dom"/>
</dbReference>
<dbReference type="SUPFAM" id="SSF55874">
    <property type="entry name" value="ATPase domain of HSP90 chaperone/DNA topoisomerase II/histidine kinase"/>
    <property type="match status" value="1"/>
</dbReference>
<dbReference type="PROSITE" id="PS50109">
    <property type="entry name" value="HIS_KIN"/>
    <property type="match status" value="1"/>
</dbReference>
<reference evidence="8" key="1">
    <citation type="journal article" date="2021" name="PeerJ">
        <title>Extensive microbial diversity within the chicken gut microbiome revealed by metagenomics and culture.</title>
        <authorList>
            <person name="Gilroy R."/>
            <person name="Ravi A."/>
            <person name="Getino M."/>
            <person name="Pursley I."/>
            <person name="Horton D.L."/>
            <person name="Alikhan N.F."/>
            <person name="Baker D."/>
            <person name="Gharbi K."/>
            <person name="Hall N."/>
            <person name="Watson M."/>
            <person name="Adriaenssens E.M."/>
            <person name="Foster-Nyarko E."/>
            <person name="Jarju S."/>
            <person name="Secka A."/>
            <person name="Antonio M."/>
            <person name="Oren A."/>
            <person name="Chaudhuri R.R."/>
            <person name="La Ragione R."/>
            <person name="Hildebrand F."/>
            <person name="Pallen M.J."/>
        </authorList>
    </citation>
    <scope>NUCLEOTIDE SEQUENCE</scope>
    <source>
        <strain evidence="8">23274</strain>
    </source>
</reference>
<evidence type="ECO:0000256" key="1">
    <source>
        <dbReference type="ARBA" id="ARBA00000085"/>
    </source>
</evidence>
<organism evidence="8 9">
    <name type="scientific">Candidatus Odoribacter faecigallinarum</name>
    <dbReference type="NCBI Taxonomy" id="2838706"/>
    <lineage>
        <taxon>Bacteria</taxon>
        <taxon>Pseudomonadati</taxon>
        <taxon>Bacteroidota</taxon>
        <taxon>Bacteroidia</taxon>
        <taxon>Bacteroidales</taxon>
        <taxon>Odoribacteraceae</taxon>
        <taxon>Odoribacter</taxon>
    </lineage>
</organism>
<name>A0A9D1V130_9BACT</name>
<evidence type="ECO:0000256" key="4">
    <source>
        <dbReference type="ARBA" id="ARBA00022679"/>
    </source>
</evidence>
<keyword evidence="5 8" id="KW-0418">Kinase</keyword>
<evidence type="ECO:0000256" key="5">
    <source>
        <dbReference type="ARBA" id="ARBA00022777"/>
    </source>
</evidence>
<evidence type="ECO:0000256" key="2">
    <source>
        <dbReference type="ARBA" id="ARBA00012438"/>
    </source>
</evidence>
<keyword evidence="6" id="KW-0812">Transmembrane</keyword>
<dbReference type="SMART" id="SM00387">
    <property type="entry name" value="HATPase_c"/>
    <property type="match status" value="1"/>
</dbReference>
<feature type="domain" description="Histidine kinase" evidence="7">
    <location>
        <begin position="218"/>
        <end position="432"/>
    </location>
</feature>
<dbReference type="PANTHER" id="PTHR43547">
    <property type="entry name" value="TWO-COMPONENT HISTIDINE KINASE"/>
    <property type="match status" value="1"/>
</dbReference>
<dbReference type="Gene3D" id="3.30.565.10">
    <property type="entry name" value="Histidine kinase-like ATPase, C-terminal domain"/>
    <property type="match status" value="1"/>
</dbReference>
<dbReference type="GO" id="GO:0000155">
    <property type="term" value="F:phosphorelay sensor kinase activity"/>
    <property type="evidence" value="ECO:0007669"/>
    <property type="project" value="TreeGrafter"/>
</dbReference>
<feature type="transmembrane region" description="Helical" evidence="6">
    <location>
        <begin position="179"/>
        <end position="199"/>
    </location>
</feature>
<comment type="catalytic activity">
    <reaction evidence="1">
        <text>ATP + protein L-histidine = ADP + protein N-phospho-L-histidine.</text>
        <dbReference type="EC" id="2.7.13.3"/>
    </reaction>
</comment>
<evidence type="ECO:0000313" key="9">
    <source>
        <dbReference type="Proteomes" id="UP000824202"/>
    </source>
</evidence>
<keyword evidence="3" id="KW-0597">Phosphoprotein</keyword>
<proteinExistence type="predicted"/>
<comment type="caution">
    <text evidence="8">The sequence shown here is derived from an EMBL/GenBank/DDBJ whole genome shotgun (WGS) entry which is preliminary data.</text>
</comment>
<evidence type="ECO:0000313" key="8">
    <source>
        <dbReference type="EMBL" id="HIX04175.1"/>
    </source>
</evidence>
<dbReference type="InterPro" id="IPR004358">
    <property type="entry name" value="Sig_transdc_His_kin-like_C"/>
</dbReference>